<dbReference type="Proteomes" id="UP000217265">
    <property type="component" value="Chromosome"/>
</dbReference>
<dbReference type="PANTHER" id="PTHR11113">
    <property type="entry name" value="N-ACETYLGLUCOSAMINE-6-PHOSPHATE DEACETYLASE"/>
    <property type="match status" value="1"/>
</dbReference>
<dbReference type="InterPro" id="IPR032466">
    <property type="entry name" value="Metal_Hydrolase"/>
</dbReference>
<keyword evidence="4" id="KW-1185">Reference proteome</keyword>
<protein>
    <submittedName>
        <fullName evidence="3">N-acetylglucosamine-6-phosphate deacetylase</fullName>
    </submittedName>
</protein>
<dbReference type="GO" id="GO:0008448">
    <property type="term" value="F:N-acetylglucosamine-6-phosphate deacetylase activity"/>
    <property type="evidence" value="ECO:0007669"/>
    <property type="project" value="TreeGrafter"/>
</dbReference>
<keyword evidence="2" id="KW-0378">Hydrolase</keyword>
<evidence type="ECO:0000256" key="1">
    <source>
        <dbReference type="ARBA" id="ARBA00010716"/>
    </source>
</evidence>
<evidence type="ECO:0000313" key="4">
    <source>
        <dbReference type="Proteomes" id="UP000217265"/>
    </source>
</evidence>
<dbReference type="EMBL" id="CP023344">
    <property type="protein sequence ID" value="ATC65540.1"/>
    <property type="molecule type" value="Genomic_DNA"/>
</dbReference>
<accession>A0A290QE86</accession>
<gene>
    <name evidence="3" type="ORF">CMV30_17170</name>
</gene>
<name>A0A290QE86_9BACT</name>
<dbReference type="RefSeq" id="WP_096057169.1">
    <property type="nucleotide sequence ID" value="NZ_CP023344.1"/>
</dbReference>
<proteinExistence type="inferred from homology"/>
<dbReference type="SUPFAM" id="SSF51556">
    <property type="entry name" value="Metallo-dependent hydrolases"/>
    <property type="match status" value="1"/>
</dbReference>
<dbReference type="GO" id="GO:0006046">
    <property type="term" value="P:N-acetylglucosamine catabolic process"/>
    <property type="evidence" value="ECO:0007669"/>
    <property type="project" value="TreeGrafter"/>
</dbReference>
<comment type="similarity">
    <text evidence="1">Belongs to the metallo-dependent hydrolases superfamily. NagA family.</text>
</comment>
<reference evidence="3 4" key="1">
    <citation type="submission" date="2017-09" db="EMBL/GenBank/DDBJ databases">
        <title>Complete genome sequence of Verrucomicrobial strain HZ-65, isolated from freshwater.</title>
        <authorList>
            <person name="Choi A."/>
        </authorList>
    </citation>
    <scope>NUCLEOTIDE SEQUENCE [LARGE SCALE GENOMIC DNA]</scope>
    <source>
        <strain evidence="3 4">HZ-65</strain>
    </source>
</reference>
<dbReference type="Gene3D" id="3.20.20.140">
    <property type="entry name" value="Metal-dependent hydrolases"/>
    <property type="match status" value="1"/>
</dbReference>
<dbReference type="PANTHER" id="PTHR11113:SF14">
    <property type="entry name" value="N-ACETYLGLUCOSAMINE-6-PHOSPHATE DEACETYLASE"/>
    <property type="match status" value="1"/>
</dbReference>
<evidence type="ECO:0000313" key="3">
    <source>
        <dbReference type="EMBL" id="ATC65540.1"/>
    </source>
</evidence>
<dbReference type="AlphaFoldDB" id="A0A290QE86"/>
<organism evidence="3 4">
    <name type="scientific">Nibricoccus aquaticus</name>
    <dbReference type="NCBI Taxonomy" id="2576891"/>
    <lineage>
        <taxon>Bacteria</taxon>
        <taxon>Pseudomonadati</taxon>
        <taxon>Verrucomicrobiota</taxon>
        <taxon>Opitutia</taxon>
        <taxon>Opitutales</taxon>
        <taxon>Opitutaceae</taxon>
        <taxon>Nibricoccus</taxon>
    </lineage>
</organism>
<dbReference type="KEGG" id="vbh:CMV30_17170"/>
<evidence type="ECO:0000256" key="2">
    <source>
        <dbReference type="ARBA" id="ARBA00022801"/>
    </source>
</evidence>
<sequence>MSAVRRLKASASASASVSVAPRADLFDLQVNGYAGVDFQQPDLSAAALAKVVRALHARRTSRILVTLITDSIERLCVKLRQFEAFRKKNAAGAATFVGYHLEGPYLNQEPGFKGAHEERFMHDPSIADFERLQDAAGGNIRLMTIAPELKGSPEFIVHLVKRGVRVAIGHSNADDSAIDEAIAAGLTLCTHLGNAVPQQVHRHDNIMQRLLARDELCAVFIPDGIHLPPHVLKNFVHAKPRNKVLFTTDCMAAAASKPGRYRIAHMEVDVGADGIVRLPGETRAFAGSSLTMDNAFANIQRFTGWSETEAHAACSTRVAKYLGL</sequence>
<dbReference type="OrthoDB" id="9776488at2"/>